<feature type="region of interest" description="Disordered" evidence="16">
    <location>
        <begin position="728"/>
        <end position="750"/>
    </location>
</feature>
<proteinExistence type="inferred from homology"/>
<dbReference type="InterPro" id="IPR001607">
    <property type="entry name" value="Znf_UBP"/>
</dbReference>
<feature type="binding site" evidence="13">
    <location>
        <position position="227"/>
    </location>
    <ligand>
        <name>Zn(2+)</name>
        <dbReference type="ChEBI" id="CHEBI:29105"/>
    </ligand>
</feature>
<dbReference type="SUPFAM" id="SSF54001">
    <property type="entry name" value="Cysteine proteinases"/>
    <property type="match status" value="1"/>
</dbReference>
<evidence type="ECO:0000256" key="9">
    <source>
        <dbReference type="ARBA" id="ARBA00022807"/>
    </source>
</evidence>
<dbReference type="Gene3D" id="1.10.8.10">
    <property type="entry name" value="DNA helicase RuvA subunit, C-terminal domain"/>
    <property type="match status" value="2"/>
</dbReference>
<dbReference type="CDD" id="cd14294">
    <property type="entry name" value="UBA1_UBP5_like"/>
    <property type="match status" value="1"/>
</dbReference>
<dbReference type="Pfam" id="PF02148">
    <property type="entry name" value="zf-UBP"/>
    <property type="match status" value="1"/>
</dbReference>
<keyword evidence="6 14" id="KW-0863">Zinc-finger</keyword>
<evidence type="ECO:0000256" key="14">
    <source>
        <dbReference type="PROSITE-ProRule" id="PRU00502"/>
    </source>
</evidence>
<sequence length="811" mass="90814">MDIEALLPHLQRVKIPNASDKVYKDECVFSFDNPEFESGLYVNLTTFIGLGRDHVEGYTRHTGNKLYLHLHRERKEVAPDQLGDGPEKKITRLAIGVEGGFDPNIDKAKYEFTDYYSVVLVPEFLVIKWPNAGLPEVVKQSVQGILDAQSATKLAELESLSGTWDGEARIVSKHSYTLQQLNNNKKIPPNNWKCEKCDLTSNLWLNLTDGSILCGRKFFDGTGGNDHAVEHYKTHGYPLAVKLGTITKEGKGDVFSYDEDDMVEDVNLKQHLAHFGINITDLEKTEKSMVELELDLNQRVGEWGTLTESSNTLKPVYGPGYTGLTNLGNSCYLNSVMQVLFTIPDFILRFVNDAPRIFSTYPTNPADDFNIQMAKLGTGLLSGRYSLPPTSSYENPGIPPNMFKNLIGKNHPDFSSKKQQDAQEYLLHFINILERNSRNNINPADALRFTVEDRVQCMASQKVKYTTRDDWCLPLPIPLDAAINKEEVTEYERCKMEAERCGLRIDPALIVRPKIKLSSCIEAFSRVEIVDQYFSTAVNAKTTANKTCRLATMPDYLFLHLKKFTLREDWVPVKLDVAVDMPDILDLSQLRGNGLQPGEVLLPELSGPAPPMPPMDPEVVAQLIEMGFPSEAVKRAMFFTKNSGLEAATNWMMEHISDSDFADAFVPPGLDKKPDNSFVPNDEALGMIMGMGFTREQAIKALKATDNNIERAADWIFSHADELDSMDDDFSANQGAGSEGASNSNASKCRDGPAKYQLVAFISHMGTSSMVGHYVAHILKDDRWVIFNDEKVALSVNPPKELGYLYLYKRL</sequence>
<dbReference type="GO" id="GO:0004843">
    <property type="term" value="F:cysteine-type deubiquitinase activity"/>
    <property type="evidence" value="ECO:0007669"/>
    <property type="project" value="UniProtKB-UniRule"/>
</dbReference>
<dbReference type="FunFam" id="3.30.40.10:FF:000026">
    <property type="entry name" value="Ubiquitin carboxyl-terminal hydrolase"/>
    <property type="match status" value="1"/>
</dbReference>
<evidence type="ECO:0000256" key="7">
    <source>
        <dbReference type="ARBA" id="ARBA00022786"/>
    </source>
</evidence>
<evidence type="ECO:0000259" key="18">
    <source>
        <dbReference type="PROSITE" id="PS50235"/>
    </source>
</evidence>
<feature type="domain" description="UBP-type" evidence="19">
    <location>
        <begin position="170"/>
        <end position="279"/>
    </location>
</feature>
<dbReference type="SMART" id="SM00165">
    <property type="entry name" value="UBA"/>
    <property type="match status" value="2"/>
</dbReference>
<feature type="compositionally biased region" description="Low complexity" evidence="16">
    <location>
        <begin position="731"/>
        <end position="747"/>
    </location>
</feature>
<feature type="binding site" evidence="13">
    <location>
        <position position="197"/>
    </location>
    <ligand>
        <name>Zn(2+)</name>
        <dbReference type="ChEBI" id="CHEBI:29105"/>
    </ligand>
</feature>
<evidence type="ECO:0000256" key="15">
    <source>
        <dbReference type="RuleBase" id="RU366025"/>
    </source>
</evidence>
<dbReference type="InterPro" id="IPR041432">
    <property type="entry name" value="UBP13_Znf-UBP_var"/>
</dbReference>
<reference evidence="20" key="1">
    <citation type="submission" date="2020-03" db="EMBL/GenBank/DDBJ databases">
        <title>Transcriptomic Profiling of the Digestive Tract of the Rat Flea, Xenopsylla cheopis, Following Blood Feeding and Infection with Yersinia pestis.</title>
        <authorList>
            <person name="Bland D.M."/>
            <person name="Martens C.A."/>
            <person name="Virtaneva K."/>
            <person name="Kanakabandi K."/>
            <person name="Long D."/>
            <person name="Rosenke R."/>
            <person name="Saturday G.A."/>
            <person name="Hoyt F.H."/>
            <person name="Bruno D.P."/>
            <person name="Ribeiro J.M.C."/>
            <person name="Hinnebusch J."/>
        </authorList>
    </citation>
    <scope>NUCLEOTIDE SEQUENCE</scope>
</reference>
<dbReference type="GO" id="GO:0008270">
    <property type="term" value="F:zinc ion binding"/>
    <property type="evidence" value="ECO:0007669"/>
    <property type="project" value="UniProtKB-UniRule"/>
</dbReference>
<evidence type="ECO:0000256" key="10">
    <source>
        <dbReference type="ARBA" id="ARBA00022833"/>
    </source>
</evidence>
<dbReference type="PANTHER" id="PTHR21646:SF10">
    <property type="entry name" value="UBIQUITIN CARBOXYL-TERMINAL HYDROLASE 14"/>
    <property type="match status" value="1"/>
</dbReference>
<dbReference type="Gene3D" id="3.30.40.10">
    <property type="entry name" value="Zinc/RING finger domain, C3HC4 (zinc finger)"/>
    <property type="match status" value="2"/>
</dbReference>
<keyword evidence="5" id="KW-0677">Repeat</keyword>
<evidence type="ECO:0000256" key="3">
    <source>
        <dbReference type="ARBA" id="ARBA00022670"/>
    </source>
</evidence>
<dbReference type="InterPro" id="IPR015940">
    <property type="entry name" value="UBA"/>
</dbReference>
<feature type="domain" description="UBA" evidence="17">
    <location>
        <begin position="614"/>
        <end position="655"/>
    </location>
</feature>
<dbReference type="PROSITE" id="PS00972">
    <property type="entry name" value="USP_1"/>
    <property type="match status" value="1"/>
</dbReference>
<evidence type="ECO:0000259" key="19">
    <source>
        <dbReference type="PROSITE" id="PS50271"/>
    </source>
</evidence>
<dbReference type="Gene3D" id="3.90.70.10">
    <property type="entry name" value="Cysteine proteinases"/>
    <property type="match status" value="1"/>
</dbReference>
<dbReference type="SMART" id="SM00290">
    <property type="entry name" value="ZnF_UBP"/>
    <property type="match status" value="1"/>
</dbReference>
<evidence type="ECO:0000256" key="2">
    <source>
        <dbReference type="ARBA" id="ARBA00009085"/>
    </source>
</evidence>
<evidence type="ECO:0000256" key="16">
    <source>
        <dbReference type="SAM" id="MobiDB-lite"/>
    </source>
</evidence>
<name>A0A6M2DJR5_XENCH</name>
<dbReference type="FunFam" id="1.10.8.10:FF:000167">
    <property type="entry name" value="Ubiquitin carboxyl-terminal hydrolase"/>
    <property type="match status" value="1"/>
</dbReference>
<dbReference type="GO" id="GO:0006508">
    <property type="term" value="P:proteolysis"/>
    <property type="evidence" value="ECO:0007669"/>
    <property type="project" value="UniProtKB-KW"/>
</dbReference>
<evidence type="ECO:0000256" key="8">
    <source>
        <dbReference type="ARBA" id="ARBA00022801"/>
    </source>
</evidence>
<dbReference type="InterPro" id="IPR018200">
    <property type="entry name" value="USP_CS"/>
</dbReference>
<dbReference type="Pfam" id="PF00627">
    <property type="entry name" value="UBA"/>
    <property type="match status" value="2"/>
</dbReference>
<dbReference type="EMBL" id="GIIL01001502">
    <property type="protein sequence ID" value="NOV45228.1"/>
    <property type="molecule type" value="Transcribed_RNA"/>
</dbReference>
<organism evidence="20">
    <name type="scientific">Xenopsylla cheopis</name>
    <name type="common">Oriental rat flea</name>
    <name type="synonym">Pulex cheopis</name>
    <dbReference type="NCBI Taxonomy" id="163159"/>
    <lineage>
        <taxon>Eukaryota</taxon>
        <taxon>Metazoa</taxon>
        <taxon>Ecdysozoa</taxon>
        <taxon>Arthropoda</taxon>
        <taxon>Hexapoda</taxon>
        <taxon>Insecta</taxon>
        <taxon>Pterygota</taxon>
        <taxon>Neoptera</taxon>
        <taxon>Endopterygota</taxon>
        <taxon>Siphonaptera</taxon>
        <taxon>Pulicidae</taxon>
        <taxon>Xenopsyllinae</taxon>
        <taxon>Xenopsylla</taxon>
    </lineage>
</organism>
<accession>A0A6M2DJR5</accession>
<protein>
    <recommendedName>
        <fullName evidence="11 15">Ubiquitin carboxyl-terminal hydrolase</fullName>
        <ecNumber evidence="11 15">3.4.19.12</ecNumber>
    </recommendedName>
</protein>
<dbReference type="PROSITE" id="PS00973">
    <property type="entry name" value="USP_2"/>
    <property type="match status" value="1"/>
</dbReference>
<evidence type="ECO:0000256" key="5">
    <source>
        <dbReference type="ARBA" id="ARBA00022737"/>
    </source>
</evidence>
<dbReference type="SUPFAM" id="SSF57850">
    <property type="entry name" value="RING/U-box"/>
    <property type="match status" value="1"/>
</dbReference>
<dbReference type="PIRSF" id="PIRSF016308">
    <property type="entry name" value="UBP"/>
    <property type="match status" value="1"/>
</dbReference>
<dbReference type="Pfam" id="PF00443">
    <property type="entry name" value="UCH"/>
    <property type="match status" value="1"/>
</dbReference>
<dbReference type="PROSITE" id="PS50030">
    <property type="entry name" value="UBA"/>
    <property type="match status" value="2"/>
</dbReference>
<feature type="binding site" evidence="13">
    <location>
        <position position="214"/>
    </location>
    <ligand>
        <name>Zn(2+)</name>
        <dbReference type="ChEBI" id="CHEBI:29105"/>
    </ligand>
</feature>
<evidence type="ECO:0000256" key="11">
    <source>
        <dbReference type="PIRNR" id="PIRNR016308"/>
    </source>
</evidence>
<evidence type="ECO:0000256" key="12">
    <source>
        <dbReference type="PIRSR" id="PIRSR016308-1"/>
    </source>
</evidence>
<dbReference type="InterPro" id="IPR013083">
    <property type="entry name" value="Znf_RING/FYVE/PHD"/>
</dbReference>
<dbReference type="CDD" id="cd14386">
    <property type="entry name" value="UBA2_UBP5"/>
    <property type="match status" value="1"/>
</dbReference>
<keyword evidence="9 11" id="KW-0788">Thiol protease</keyword>
<dbReference type="PANTHER" id="PTHR21646">
    <property type="entry name" value="UBIQUITIN CARBOXYL-TERMINAL HYDROLASE"/>
    <property type="match status" value="1"/>
</dbReference>
<evidence type="ECO:0000256" key="1">
    <source>
        <dbReference type="ARBA" id="ARBA00000707"/>
    </source>
</evidence>
<dbReference type="Pfam" id="PF17807">
    <property type="entry name" value="zf-UBP_var"/>
    <property type="match status" value="1"/>
</dbReference>
<dbReference type="EC" id="3.4.19.12" evidence="11 15"/>
<dbReference type="SUPFAM" id="SSF46934">
    <property type="entry name" value="UBA-like"/>
    <property type="match status" value="1"/>
</dbReference>
<evidence type="ECO:0000256" key="6">
    <source>
        <dbReference type="ARBA" id="ARBA00022771"/>
    </source>
</evidence>
<dbReference type="InterPro" id="IPR038765">
    <property type="entry name" value="Papain-like_cys_pep_sf"/>
</dbReference>
<keyword evidence="4 11" id="KW-0479">Metal-binding</keyword>
<keyword evidence="7 11" id="KW-0833">Ubl conjugation pathway</keyword>
<comment type="similarity">
    <text evidence="2 11 15">Belongs to the peptidase C19 family.</text>
</comment>
<dbReference type="GO" id="GO:0016579">
    <property type="term" value="P:protein deubiquitination"/>
    <property type="evidence" value="ECO:0007669"/>
    <property type="project" value="InterPro"/>
</dbReference>
<dbReference type="InterPro" id="IPR028889">
    <property type="entry name" value="USP"/>
</dbReference>
<evidence type="ECO:0000259" key="17">
    <source>
        <dbReference type="PROSITE" id="PS50030"/>
    </source>
</evidence>
<feature type="active site" description="Nucleophile" evidence="12">
    <location>
        <position position="331"/>
    </location>
</feature>
<dbReference type="InterPro" id="IPR050185">
    <property type="entry name" value="Ub_carboxyl-term_hydrolase"/>
</dbReference>
<dbReference type="PROSITE" id="PS50271">
    <property type="entry name" value="ZF_UBP"/>
    <property type="match status" value="1"/>
</dbReference>
<dbReference type="CDD" id="cd02658">
    <property type="entry name" value="Peptidase_C19B"/>
    <property type="match status" value="1"/>
</dbReference>
<dbReference type="AlphaFoldDB" id="A0A6M2DJR5"/>
<dbReference type="PROSITE" id="PS50235">
    <property type="entry name" value="USP_3"/>
    <property type="match status" value="1"/>
</dbReference>
<keyword evidence="3 11" id="KW-0645">Protease</keyword>
<evidence type="ECO:0000256" key="13">
    <source>
        <dbReference type="PIRSR" id="PIRSR016308-3"/>
    </source>
</evidence>
<dbReference type="InterPro" id="IPR016652">
    <property type="entry name" value="Ubiquitinyl_hydrolase"/>
</dbReference>
<feature type="domain" description="USP" evidence="18">
    <location>
        <begin position="322"/>
        <end position="811"/>
    </location>
</feature>
<feature type="binding site" evidence="13">
    <location>
        <position position="194"/>
    </location>
    <ligand>
        <name>Zn(2+)</name>
        <dbReference type="ChEBI" id="CHEBI:29105"/>
    </ligand>
</feature>
<comment type="catalytic activity">
    <reaction evidence="1 11 15">
        <text>Thiol-dependent hydrolysis of ester, thioester, amide, peptide and isopeptide bonds formed by the C-terminal Gly of ubiquitin (a 76-residue protein attached to proteins as an intracellular targeting signal).</text>
        <dbReference type="EC" id="3.4.19.12"/>
    </reaction>
</comment>
<evidence type="ECO:0000256" key="4">
    <source>
        <dbReference type="ARBA" id="ARBA00022723"/>
    </source>
</evidence>
<dbReference type="InterPro" id="IPR009060">
    <property type="entry name" value="UBA-like_sf"/>
</dbReference>
<keyword evidence="10 11" id="KW-0862">Zinc</keyword>
<keyword evidence="8 11" id="KW-0378">Hydrolase</keyword>
<dbReference type="InterPro" id="IPR001394">
    <property type="entry name" value="Peptidase_C19_UCH"/>
</dbReference>
<feature type="active site" description="Proton acceptor" evidence="12">
    <location>
        <position position="773"/>
    </location>
</feature>
<feature type="domain" description="UBA" evidence="17">
    <location>
        <begin position="679"/>
        <end position="719"/>
    </location>
</feature>
<evidence type="ECO:0000313" key="20">
    <source>
        <dbReference type="EMBL" id="NOV45228.1"/>
    </source>
</evidence>